<feature type="transmembrane region" description="Helical" evidence="6">
    <location>
        <begin position="279"/>
        <end position="303"/>
    </location>
</feature>
<reference evidence="11 12" key="1">
    <citation type="submission" date="2016-11" db="EMBL/GenBank/DDBJ databases">
        <authorList>
            <person name="Jaros S."/>
            <person name="Januszkiewicz K."/>
            <person name="Wedrychowicz H."/>
        </authorList>
    </citation>
    <scope>NUCLEOTIDE SEQUENCE [LARGE SCALE GENOMIC DNA]</scope>
    <source>
        <strain evidence="11">NVI 5450</strain>
    </source>
</reference>
<dbReference type="PROSITE" id="PS50887">
    <property type="entry name" value="GGDEF"/>
    <property type="match status" value="1"/>
</dbReference>
<dbReference type="InterPro" id="IPR006189">
    <property type="entry name" value="CHASE_dom"/>
</dbReference>
<dbReference type="NCBIfam" id="TIGR00254">
    <property type="entry name" value="GGDEF"/>
    <property type="match status" value="1"/>
</dbReference>
<evidence type="ECO:0000259" key="8">
    <source>
        <dbReference type="PROSITE" id="PS50839"/>
    </source>
</evidence>
<dbReference type="GO" id="GO:0003824">
    <property type="term" value="F:catalytic activity"/>
    <property type="evidence" value="ECO:0007669"/>
    <property type="project" value="UniProtKB-ARBA"/>
</dbReference>
<dbReference type="CDD" id="cd01948">
    <property type="entry name" value="EAL"/>
    <property type="match status" value="1"/>
</dbReference>
<keyword evidence="3 6" id="KW-1133">Transmembrane helix</keyword>
<evidence type="ECO:0000256" key="5">
    <source>
        <dbReference type="SAM" id="Coils"/>
    </source>
</evidence>
<gene>
    <name evidence="11" type="ORF">NVI5450_4193</name>
</gene>
<dbReference type="NCBIfam" id="TIGR00229">
    <property type="entry name" value="sensory_box"/>
    <property type="match status" value="1"/>
</dbReference>
<dbReference type="InterPro" id="IPR000160">
    <property type="entry name" value="GGDEF_dom"/>
</dbReference>
<evidence type="ECO:0000259" key="9">
    <source>
        <dbReference type="PROSITE" id="PS50883"/>
    </source>
</evidence>
<dbReference type="InterPro" id="IPR035919">
    <property type="entry name" value="EAL_sf"/>
</dbReference>
<dbReference type="PROSITE" id="PS50839">
    <property type="entry name" value="CHASE"/>
    <property type="match status" value="1"/>
</dbReference>
<dbReference type="InterPro" id="IPR052155">
    <property type="entry name" value="Biofilm_reg_signaling"/>
</dbReference>
<dbReference type="SMART" id="SM01079">
    <property type="entry name" value="CHASE"/>
    <property type="match status" value="1"/>
</dbReference>
<evidence type="ECO:0000313" key="12">
    <source>
        <dbReference type="Proteomes" id="UP000183794"/>
    </source>
</evidence>
<keyword evidence="2 6" id="KW-0812">Transmembrane</keyword>
<accession>A0A1L0CGL3</accession>
<dbReference type="Pfam" id="PF03924">
    <property type="entry name" value="CHASE"/>
    <property type="match status" value="1"/>
</dbReference>
<evidence type="ECO:0000256" key="6">
    <source>
        <dbReference type="SAM" id="Phobius"/>
    </source>
</evidence>
<keyword evidence="5" id="KW-0175">Coiled coil</keyword>
<feature type="domain" description="PAS" evidence="7">
    <location>
        <begin position="327"/>
        <end position="389"/>
    </location>
</feature>
<dbReference type="SUPFAM" id="SSF55073">
    <property type="entry name" value="Nucleotide cyclase"/>
    <property type="match status" value="1"/>
</dbReference>
<dbReference type="SMART" id="SM00052">
    <property type="entry name" value="EAL"/>
    <property type="match status" value="1"/>
</dbReference>
<dbReference type="InterPro" id="IPR001633">
    <property type="entry name" value="EAL_dom"/>
</dbReference>
<evidence type="ECO:0000256" key="2">
    <source>
        <dbReference type="ARBA" id="ARBA00022692"/>
    </source>
</evidence>
<keyword evidence="4 6" id="KW-0472">Membrane</keyword>
<dbReference type="Pfam" id="PF00563">
    <property type="entry name" value="EAL"/>
    <property type="match status" value="1"/>
</dbReference>
<dbReference type="EMBL" id="FPLD01000121">
    <property type="protein sequence ID" value="SGZ15549.1"/>
    <property type="molecule type" value="Genomic_DNA"/>
</dbReference>
<dbReference type="Gene3D" id="3.30.450.20">
    <property type="entry name" value="PAS domain"/>
    <property type="match status" value="1"/>
</dbReference>
<dbReference type="InterPro" id="IPR000014">
    <property type="entry name" value="PAS"/>
</dbReference>
<dbReference type="Gene3D" id="3.20.20.450">
    <property type="entry name" value="EAL domain"/>
    <property type="match status" value="1"/>
</dbReference>
<dbReference type="Gene3D" id="3.30.70.270">
    <property type="match status" value="1"/>
</dbReference>
<evidence type="ECO:0000313" key="11">
    <source>
        <dbReference type="EMBL" id="SGZ15549.1"/>
    </source>
</evidence>
<dbReference type="CDD" id="cd01949">
    <property type="entry name" value="GGDEF"/>
    <property type="match status" value="1"/>
</dbReference>
<dbReference type="SMART" id="SM00267">
    <property type="entry name" value="GGDEF"/>
    <property type="match status" value="1"/>
</dbReference>
<evidence type="ECO:0000259" key="7">
    <source>
        <dbReference type="PROSITE" id="PS50112"/>
    </source>
</evidence>
<dbReference type="InterPro" id="IPR042240">
    <property type="entry name" value="CHASE_sf"/>
</dbReference>
<dbReference type="Pfam" id="PF00990">
    <property type="entry name" value="GGDEF"/>
    <property type="match status" value="1"/>
</dbReference>
<evidence type="ECO:0000256" key="1">
    <source>
        <dbReference type="ARBA" id="ARBA00004370"/>
    </source>
</evidence>
<feature type="coiled-coil region" evidence="5">
    <location>
        <begin position="310"/>
        <end position="337"/>
    </location>
</feature>
<sequence>MSLLLFPLYFLYAALQESEEERVYEQLNQHASLAFDTAQRNLDALQEHLVALRSMMTYQPELSREQFDLFNAQSSLSDYDIVVYEWIPKTTPQQAPDLIRKAFDTGIFDFRFSRIGSGGVFYPIYYSASAQMNGLSLGINLADIDSIREGMTLAARDNSLQLVISDNMSLDEATTPEVRLLLPVFALDEQGEVSSELRGYVSAMTHFDAAMEILLGPVLSQRQNLGLEIYREGLQDTELLFTSLHQESSMPGYRIDFTQNYANWQLRYQFVDLSPPMPWWYLSRSTLIVTGISLIILLFLLLLRHTFYRRIRAEELAREKTRSLELAQNEYHNLFEKVVEGVYSATLEGQFLKVNPALARAFGYEEPRQMQQAVEHIGRQLHRENQSYLAFLQMLKEKKEVFNYEWEGEDRHGNTIWLSENAYLNTGDDDCVVYQGTLDVITDRKFNEQQLSYQANHDALTGLLNRTACQNFLEKYLQNKQWGVVLFIDLDGFKKINDTYGHGVGDFFLQEIANRLTQILRKKDRIARIGGDEFVIYFEGEMSQQTIKLLAERLQREVTQPVLLDGASIALHVSASIGFTFLGPHYQHARDILRDADLAMYEVKKNGKANYQVFSLALHEQIQRQTEFDDLLHSALEKKEFSLCFQPVVCLKDARTRGFEVLLRWYNPKLGQVSPDHFIPLAEKSLLIQPLGLWVITQALASFRRLSLLQPDAGLYLNINLSPRQLHDDQLVKALPRLLTEAKVAPESIRFELTESALDMNEQVVTERLSALRTMGFQIYIDDFGTGYSSLKRLVQFPIDGIKIDRSFVDGLENDGSKQVMIEVIVTMARLLNLQVVAEGVETEGQRKLLEVGGCRLAQGYLFSRPLPEVELSRQLERA</sequence>
<dbReference type="PROSITE" id="PS50112">
    <property type="entry name" value="PAS"/>
    <property type="match status" value="1"/>
</dbReference>
<evidence type="ECO:0000256" key="3">
    <source>
        <dbReference type="ARBA" id="ARBA00022989"/>
    </source>
</evidence>
<evidence type="ECO:0000256" key="4">
    <source>
        <dbReference type="ARBA" id="ARBA00023136"/>
    </source>
</evidence>
<dbReference type="PANTHER" id="PTHR44757">
    <property type="entry name" value="DIGUANYLATE CYCLASE DGCP"/>
    <property type="match status" value="1"/>
</dbReference>
<feature type="domain" description="CHASE" evidence="8">
    <location>
        <begin position="122"/>
        <end position="230"/>
    </location>
</feature>
<feature type="domain" description="GGDEF" evidence="10">
    <location>
        <begin position="481"/>
        <end position="616"/>
    </location>
</feature>
<dbReference type="InterPro" id="IPR043128">
    <property type="entry name" value="Rev_trsase/Diguanyl_cyclase"/>
</dbReference>
<feature type="domain" description="EAL" evidence="9">
    <location>
        <begin position="625"/>
        <end position="879"/>
    </location>
</feature>
<dbReference type="PANTHER" id="PTHR44757:SF2">
    <property type="entry name" value="BIOFILM ARCHITECTURE MAINTENANCE PROTEIN MBAA"/>
    <property type="match status" value="1"/>
</dbReference>
<evidence type="ECO:0000259" key="10">
    <source>
        <dbReference type="PROSITE" id="PS50887"/>
    </source>
</evidence>
<dbReference type="AlphaFoldDB" id="A0A1L0CGL3"/>
<comment type="subcellular location">
    <subcellularLocation>
        <location evidence="1">Membrane</location>
    </subcellularLocation>
</comment>
<name>A0A1L0CGL3_9GAMM</name>
<dbReference type="GO" id="GO:0016020">
    <property type="term" value="C:membrane"/>
    <property type="evidence" value="ECO:0007669"/>
    <property type="project" value="UniProtKB-SubCell"/>
</dbReference>
<dbReference type="PROSITE" id="PS50883">
    <property type="entry name" value="EAL"/>
    <property type="match status" value="1"/>
</dbReference>
<dbReference type="InterPro" id="IPR029787">
    <property type="entry name" value="Nucleotide_cyclase"/>
</dbReference>
<protein>
    <submittedName>
        <fullName evidence="11">Uncharacterized protein</fullName>
    </submittedName>
</protein>
<dbReference type="SUPFAM" id="SSF141868">
    <property type="entry name" value="EAL domain-like"/>
    <property type="match status" value="1"/>
</dbReference>
<dbReference type="Proteomes" id="UP000183794">
    <property type="component" value="Unassembled WGS sequence"/>
</dbReference>
<dbReference type="GO" id="GO:0007165">
    <property type="term" value="P:signal transduction"/>
    <property type="evidence" value="ECO:0007669"/>
    <property type="project" value="UniProtKB-ARBA"/>
</dbReference>
<dbReference type="SUPFAM" id="SSF55785">
    <property type="entry name" value="PYP-like sensor domain (PAS domain)"/>
    <property type="match status" value="1"/>
</dbReference>
<dbReference type="Gene3D" id="3.30.450.350">
    <property type="entry name" value="CHASE domain"/>
    <property type="match status" value="1"/>
</dbReference>
<proteinExistence type="predicted"/>
<organism evidence="11 12">
    <name type="scientific">Moritella viscosa</name>
    <dbReference type="NCBI Taxonomy" id="80854"/>
    <lineage>
        <taxon>Bacteria</taxon>
        <taxon>Pseudomonadati</taxon>
        <taxon>Pseudomonadota</taxon>
        <taxon>Gammaproteobacteria</taxon>
        <taxon>Alteromonadales</taxon>
        <taxon>Moritellaceae</taxon>
        <taxon>Moritella</taxon>
    </lineage>
</organism>
<dbReference type="InterPro" id="IPR035965">
    <property type="entry name" value="PAS-like_dom_sf"/>
</dbReference>